<proteinExistence type="predicted"/>
<evidence type="ECO:0000313" key="3">
    <source>
        <dbReference type="Proteomes" id="UP000009374"/>
    </source>
</evidence>
<reference evidence="2 3" key="1">
    <citation type="journal article" date="2009" name="Appl. Environ. Microbiol.">
        <title>Community genomic and proteomic analyses of chemoautotrophic iron-oxidizing "Leptospirillum rubarum" (Group II) and "Leptospirillum ferrodiazotrophum" (Group III) bacteria in acid mine drainage biofilms.</title>
        <authorList>
            <person name="Goltsman D.S."/>
            <person name="Denef V.J."/>
            <person name="Singer S.W."/>
            <person name="VerBerkmoes N.C."/>
            <person name="Lefsrud M."/>
            <person name="Mueller R.S."/>
            <person name="Dick G.J."/>
            <person name="Sun C.L."/>
            <person name="Wheeler K.E."/>
            <person name="Zemla A."/>
            <person name="Baker B.J."/>
            <person name="Hauser L."/>
            <person name="Land M."/>
            <person name="Shah M.B."/>
            <person name="Thelen M.P."/>
            <person name="Hettich R.L."/>
            <person name="Banfield J.F."/>
        </authorList>
    </citation>
    <scope>NUCLEOTIDE SEQUENCE [LARGE SCALE GENOMIC DNA]</scope>
</reference>
<feature type="domain" description="RES" evidence="1">
    <location>
        <begin position="80"/>
        <end position="207"/>
    </location>
</feature>
<accession>C6HW49</accession>
<gene>
    <name evidence="2" type="ORF">UBAL3_80290029</name>
</gene>
<dbReference type="InterPro" id="IPR014914">
    <property type="entry name" value="RES_dom"/>
</dbReference>
<organism evidence="2 3">
    <name type="scientific">Leptospirillum ferrodiazotrophum</name>
    <dbReference type="NCBI Taxonomy" id="412449"/>
    <lineage>
        <taxon>Bacteria</taxon>
        <taxon>Pseudomonadati</taxon>
        <taxon>Nitrospirota</taxon>
        <taxon>Nitrospiria</taxon>
        <taxon>Nitrospirales</taxon>
        <taxon>Nitrospiraceae</taxon>
        <taxon>Leptospirillum</taxon>
    </lineage>
</organism>
<dbReference type="AlphaFoldDB" id="C6HW49"/>
<keyword evidence="3" id="KW-1185">Reference proteome</keyword>
<sequence>MELTPPIQEINYTRTHRLIPSRFPPVGILNEVASPEDLTDIFELESWTNDRISEELGIIERIPPSEWVLGNPNATIIMAAFCHPRPGGSRFNDESVGAWYAALSLKTAHAEVLYHRQRELAEVGVLNTSFVMRDYVAEFKTNFHSLLARDSKFENYYDPISYRASQELGTRLRNMGSNGIVYRSVRDPKGKCVVCFRPRQVLNVRQGSHFEYKLSDTYPPSIHKLNSNAVS</sequence>
<dbReference type="Proteomes" id="UP000009374">
    <property type="component" value="Unassembled WGS sequence"/>
</dbReference>
<evidence type="ECO:0000259" key="1">
    <source>
        <dbReference type="SMART" id="SM00953"/>
    </source>
</evidence>
<evidence type="ECO:0000313" key="2">
    <source>
        <dbReference type="EMBL" id="EES53154.1"/>
    </source>
</evidence>
<name>C6HW49_9BACT</name>
<dbReference type="SMART" id="SM00953">
    <property type="entry name" value="RES"/>
    <property type="match status" value="1"/>
</dbReference>
<dbReference type="Pfam" id="PF08808">
    <property type="entry name" value="RES"/>
    <property type="match status" value="1"/>
</dbReference>
<dbReference type="EMBL" id="GG693868">
    <property type="protein sequence ID" value="EES53154.1"/>
    <property type="molecule type" value="Genomic_DNA"/>
</dbReference>
<protein>
    <recommendedName>
        <fullName evidence="1">RES domain-containing protein</fullName>
    </recommendedName>
</protein>